<dbReference type="RefSeq" id="WP_163235143.1">
    <property type="nucleotide sequence ID" value="NZ_CP048617.1"/>
</dbReference>
<dbReference type="KEGG" id="cazo:G3A45_08280"/>
<dbReference type="Gene3D" id="1.10.520.30">
    <property type="entry name" value="AF1862-like domain"/>
    <property type="match status" value="1"/>
</dbReference>
<proteinExistence type="predicted"/>
<protein>
    <submittedName>
        <fullName evidence="1">Uncharacterized protein</fullName>
    </submittedName>
</protein>
<organism evidence="1 2">
    <name type="scientific">Caloranaerobacter azorensis</name>
    <dbReference type="NCBI Taxonomy" id="116090"/>
    <lineage>
        <taxon>Bacteria</taxon>
        <taxon>Bacillati</taxon>
        <taxon>Bacillota</taxon>
        <taxon>Tissierellia</taxon>
        <taxon>Tissierellales</taxon>
        <taxon>Thermohalobacteraceae</taxon>
        <taxon>Caloranaerobacter</taxon>
    </lineage>
</organism>
<gene>
    <name evidence="1" type="ORF">G3A45_08280</name>
</gene>
<evidence type="ECO:0000313" key="1">
    <source>
        <dbReference type="EMBL" id="QIB27285.1"/>
    </source>
</evidence>
<name>A0A6P1YGG1_9FIRM</name>
<sequence length="71" mass="8465">MRGRDKTTIKSIEEGRADFAYKCVKQVINLNSFEFKGRDIYPSYLKKLSKNDNSHMKTMKEYRAYTKKFLC</sequence>
<dbReference type="InterPro" id="IPR023101">
    <property type="entry name" value="AF1862-like_dom_sf"/>
</dbReference>
<reference evidence="1 2" key="1">
    <citation type="submission" date="2020-02" db="EMBL/GenBank/DDBJ databases">
        <title>Thermophilic hydrogen producing bacteria, Caloranaerobacter azorensis.</title>
        <authorList>
            <person name="Baek K."/>
        </authorList>
    </citation>
    <scope>NUCLEOTIDE SEQUENCE [LARGE SCALE GENOMIC DNA]</scope>
    <source>
        <strain evidence="1 2">T3-1</strain>
    </source>
</reference>
<accession>A0A6P1YGG1</accession>
<dbReference type="AlphaFoldDB" id="A0A6P1YGG1"/>
<dbReference type="Proteomes" id="UP000464452">
    <property type="component" value="Chromosome"/>
</dbReference>
<evidence type="ECO:0000313" key="2">
    <source>
        <dbReference type="Proteomes" id="UP000464452"/>
    </source>
</evidence>
<dbReference type="EMBL" id="CP048617">
    <property type="protein sequence ID" value="QIB27285.1"/>
    <property type="molecule type" value="Genomic_DNA"/>
</dbReference>